<proteinExistence type="predicted"/>
<dbReference type="AlphaFoldDB" id="A0A7E4VKH9"/>
<accession>A0A7E4VKH9</accession>
<protein>
    <submittedName>
        <fullName evidence="2">FBD domain-containing protein</fullName>
    </submittedName>
</protein>
<keyword evidence="1" id="KW-1185">Reference proteome</keyword>
<reference evidence="1" key="1">
    <citation type="journal article" date="2013" name="Genetics">
        <title>The draft genome and transcriptome of Panagrellus redivivus are shaped by the harsh demands of a free-living lifestyle.</title>
        <authorList>
            <person name="Srinivasan J."/>
            <person name="Dillman A.R."/>
            <person name="Macchietto M.G."/>
            <person name="Heikkinen L."/>
            <person name="Lakso M."/>
            <person name="Fracchia K.M."/>
            <person name="Antoshechkin I."/>
            <person name="Mortazavi A."/>
            <person name="Wong G."/>
            <person name="Sternberg P.W."/>
        </authorList>
    </citation>
    <scope>NUCLEOTIDE SEQUENCE [LARGE SCALE GENOMIC DNA]</scope>
    <source>
        <strain evidence="1">MT8872</strain>
    </source>
</reference>
<reference evidence="2" key="2">
    <citation type="submission" date="2020-10" db="UniProtKB">
        <authorList>
            <consortium name="WormBaseParasite"/>
        </authorList>
    </citation>
    <scope>IDENTIFICATION</scope>
</reference>
<organism evidence="1 2">
    <name type="scientific">Panagrellus redivivus</name>
    <name type="common">Microworm</name>
    <dbReference type="NCBI Taxonomy" id="6233"/>
    <lineage>
        <taxon>Eukaryota</taxon>
        <taxon>Metazoa</taxon>
        <taxon>Ecdysozoa</taxon>
        <taxon>Nematoda</taxon>
        <taxon>Chromadorea</taxon>
        <taxon>Rhabditida</taxon>
        <taxon>Tylenchina</taxon>
        <taxon>Panagrolaimomorpha</taxon>
        <taxon>Panagrolaimoidea</taxon>
        <taxon>Panagrolaimidae</taxon>
        <taxon>Panagrellus</taxon>
    </lineage>
</organism>
<sequence length="196" mass="22787">MSWQDLMNVRLASRHFYKISSHRGRYVHHICPESEFVTGLKCITYSDFLKTPGLVTPIIQLCLTTDFNISVGSVRRKMFELIYTKLRLDGTFTIAMIKALLHNKVEKVEFHGDLVYGEHESVNDLYEFIAQKRNLRFLMFKNRDLLCFAPSGIQNWSDAGWAIADRLSQYPPRKNIAISEAENELKCVQLIFKHLD</sequence>
<evidence type="ECO:0000313" key="2">
    <source>
        <dbReference type="WBParaSite" id="Pan_g22319.t1"/>
    </source>
</evidence>
<evidence type="ECO:0000313" key="1">
    <source>
        <dbReference type="Proteomes" id="UP000492821"/>
    </source>
</evidence>
<name>A0A7E4VKH9_PANRE</name>
<dbReference type="Proteomes" id="UP000492821">
    <property type="component" value="Unassembled WGS sequence"/>
</dbReference>
<dbReference type="WBParaSite" id="Pan_g22319.t1">
    <property type="protein sequence ID" value="Pan_g22319.t1"/>
    <property type="gene ID" value="Pan_g22319"/>
</dbReference>